<evidence type="ECO:0000313" key="3">
    <source>
        <dbReference type="Proteomes" id="UP000290657"/>
    </source>
</evidence>
<sequence>MSRRFDNTYEVCSCRSVTLGEIIYAIKEKNAQTLGEIQEITDAGTECRCCICEEGDYGKVKKKLYCKEILDKLGEKSKK</sequence>
<protein>
    <submittedName>
        <fullName evidence="2">(2Fe-2S)-binding protein</fullName>
    </submittedName>
</protein>
<name>A0A4Q0XS89_9BACT</name>
<dbReference type="Gene3D" id="1.10.10.1100">
    <property type="entry name" value="BFD-like [2Fe-2S]-binding domain"/>
    <property type="match status" value="1"/>
</dbReference>
<dbReference type="AlphaFoldDB" id="A0A4Q0XS89"/>
<gene>
    <name evidence="2" type="ORF">CRV04_03830</name>
</gene>
<dbReference type="Proteomes" id="UP000290657">
    <property type="component" value="Unassembled WGS sequence"/>
</dbReference>
<keyword evidence="3" id="KW-1185">Reference proteome</keyword>
<dbReference type="OrthoDB" id="5347051at2"/>
<feature type="domain" description="BFD-like [2Fe-2S]-binding" evidence="1">
    <location>
        <begin position="11"/>
        <end position="51"/>
    </location>
</feature>
<comment type="caution">
    <text evidence="2">The sequence shown here is derived from an EMBL/GenBank/DDBJ whole genome shotgun (WGS) entry which is preliminary data.</text>
</comment>
<reference evidence="2 3" key="1">
    <citation type="submission" date="2017-10" db="EMBL/GenBank/DDBJ databases">
        <title>Genomics of the genus Arcobacter.</title>
        <authorList>
            <person name="Perez-Cataluna A."/>
            <person name="Figueras M.J."/>
        </authorList>
    </citation>
    <scope>NUCLEOTIDE SEQUENCE [LARGE SCALE GENOMIC DNA]</scope>
    <source>
        <strain evidence="2 3">CECT 8987</strain>
    </source>
</reference>
<organism evidence="2 3">
    <name type="scientific">Candidatus Marinarcus aquaticus</name>
    <dbReference type="NCBI Taxonomy" id="2044504"/>
    <lineage>
        <taxon>Bacteria</taxon>
        <taxon>Pseudomonadati</taxon>
        <taxon>Campylobacterota</taxon>
        <taxon>Epsilonproteobacteria</taxon>
        <taxon>Campylobacterales</taxon>
        <taxon>Arcobacteraceae</taxon>
        <taxon>Candidatus Marinarcus</taxon>
    </lineage>
</organism>
<accession>A0A4Q0XS89</accession>
<dbReference type="Pfam" id="PF04324">
    <property type="entry name" value="Fer2_BFD"/>
    <property type="match status" value="1"/>
</dbReference>
<dbReference type="InterPro" id="IPR007419">
    <property type="entry name" value="BFD-like_2Fe2S-bd_dom"/>
</dbReference>
<dbReference type="EMBL" id="PDKN01000002">
    <property type="protein sequence ID" value="RXJ60142.1"/>
    <property type="molecule type" value="Genomic_DNA"/>
</dbReference>
<evidence type="ECO:0000259" key="1">
    <source>
        <dbReference type="Pfam" id="PF04324"/>
    </source>
</evidence>
<dbReference type="RefSeq" id="WP_128995491.1">
    <property type="nucleotide sequence ID" value="NZ_PDKN01000002.1"/>
</dbReference>
<proteinExistence type="predicted"/>
<evidence type="ECO:0000313" key="2">
    <source>
        <dbReference type="EMBL" id="RXJ60142.1"/>
    </source>
</evidence>
<dbReference type="InterPro" id="IPR041854">
    <property type="entry name" value="BFD-like_2Fe2S-bd_dom_sf"/>
</dbReference>